<name>A0A182WP30_9DIPT</name>
<dbReference type="AlphaFoldDB" id="A0A182WP30"/>
<evidence type="ECO:0000313" key="1">
    <source>
        <dbReference type="EnsemblMetazoa" id="AMIN014443-PA"/>
    </source>
</evidence>
<organism evidence="1 2">
    <name type="scientific">Anopheles minimus</name>
    <dbReference type="NCBI Taxonomy" id="112268"/>
    <lineage>
        <taxon>Eukaryota</taxon>
        <taxon>Metazoa</taxon>
        <taxon>Ecdysozoa</taxon>
        <taxon>Arthropoda</taxon>
        <taxon>Hexapoda</taxon>
        <taxon>Insecta</taxon>
        <taxon>Pterygota</taxon>
        <taxon>Neoptera</taxon>
        <taxon>Endopterygota</taxon>
        <taxon>Diptera</taxon>
        <taxon>Nematocera</taxon>
        <taxon>Culicoidea</taxon>
        <taxon>Culicidae</taxon>
        <taxon>Anophelinae</taxon>
        <taxon>Anopheles</taxon>
    </lineage>
</organism>
<keyword evidence="2" id="KW-1185">Reference proteome</keyword>
<reference evidence="2" key="1">
    <citation type="submission" date="2013-03" db="EMBL/GenBank/DDBJ databases">
        <title>The Genome Sequence of Anopheles minimus MINIMUS1.</title>
        <authorList>
            <consortium name="The Broad Institute Genomics Platform"/>
            <person name="Neafsey D.E."/>
            <person name="Walton C."/>
            <person name="Walker B."/>
            <person name="Young S.K."/>
            <person name="Zeng Q."/>
            <person name="Gargeya S."/>
            <person name="Fitzgerald M."/>
            <person name="Haas B."/>
            <person name="Abouelleil A."/>
            <person name="Allen A.W."/>
            <person name="Alvarado L."/>
            <person name="Arachchi H.M."/>
            <person name="Berlin A.M."/>
            <person name="Chapman S.B."/>
            <person name="Gainer-Dewar J."/>
            <person name="Goldberg J."/>
            <person name="Griggs A."/>
            <person name="Gujja S."/>
            <person name="Hansen M."/>
            <person name="Howarth C."/>
            <person name="Imamovic A."/>
            <person name="Ireland A."/>
            <person name="Larimer J."/>
            <person name="McCowan C."/>
            <person name="Murphy C."/>
            <person name="Pearson M."/>
            <person name="Poon T.W."/>
            <person name="Priest M."/>
            <person name="Roberts A."/>
            <person name="Saif S."/>
            <person name="Shea T."/>
            <person name="Sisk P."/>
            <person name="Sykes S."/>
            <person name="Wortman J."/>
            <person name="Nusbaum C."/>
            <person name="Birren B."/>
        </authorList>
    </citation>
    <scope>NUCLEOTIDE SEQUENCE [LARGE SCALE GENOMIC DNA]</scope>
    <source>
        <strain evidence="2">MINIMUS1</strain>
    </source>
</reference>
<dbReference type="EnsemblMetazoa" id="AMIN014443-RA">
    <property type="protein sequence ID" value="AMIN014443-PA"/>
    <property type="gene ID" value="AMIN014443"/>
</dbReference>
<sequence>MDFEETHVFLARCMCMLDFTIVDAGIPNNIRCSIMRHLRTLLAQATTRSHLDRIEETMDEMVSYVVLYRYRNHAMAAAHKK</sequence>
<accession>A0A182WP30</accession>
<dbReference type="VEuPathDB" id="VectorBase:AMIN014443"/>
<dbReference type="Proteomes" id="UP000075920">
    <property type="component" value="Unassembled WGS sequence"/>
</dbReference>
<evidence type="ECO:0000313" key="2">
    <source>
        <dbReference type="Proteomes" id="UP000075920"/>
    </source>
</evidence>
<protein>
    <submittedName>
        <fullName evidence="1">Uncharacterized protein</fullName>
    </submittedName>
</protein>
<proteinExistence type="predicted"/>
<reference evidence="1" key="2">
    <citation type="submission" date="2020-05" db="UniProtKB">
        <authorList>
            <consortium name="EnsemblMetazoa"/>
        </authorList>
    </citation>
    <scope>IDENTIFICATION</scope>
    <source>
        <strain evidence="1">MINIMUS1</strain>
    </source>
</reference>